<dbReference type="EMBL" id="JAEFCI010011870">
    <property type="protein sequence ID" value="KAG5456362.1"/>
    <property type="molecule type" value="Genomic_DNA"/>
</dbReference>
<proteinExistence type="predicted"/>
<dbReference type="PROSITE" id="PS51419">
    <property type="entry name" value="RAB"/>
    <property type="match status" value="1"/>
</dbReference>
<dbReference type="OrthoDB" id="63533at2759"/>
<dbReference type="SMART" id="SM00175">
    <property type="entry name" value="RAB"/>
    <property type="match status" value="1"/>
</dbReference>
<dbReference type="Proteomes" id="UP000673691">
    <property type="component" value="Unassembled WGS sequence"/>
</dbReference>
<dbReference type="GO" id="GO:0003924">
    <property type="term" value="F:GTPase activity"/>
    <property type="evidence" value="ECO:0007669"/>
    <property type="project" value="InterPro"/>
</dbReference>
<evidence type="ECO:0000313" key="4">
    <source>
        <dbReference type="Proteomes" id="UP000673691"/>
    </source>
</evidence>
<dbReference type="PANTHER" id="PTHR47978">
    <property type="match status" value="1"/>
</dbReference>
<dbReference type="Gene3D" id="3.40.50.300">
    <property type="entry name" value="P-loop containing nucleotide triphosphate hydrolases"/>
    <property type="match status" value="1"/>
</dbReference>
<dbReference type="InterPro" id="IPR027417">
    <property type="entry name" value="P-loop_NTPase"/>
</dbReference>
<dbReference type="InterPro" id="IPR001806">
    <property type="entry name" value="Small_GTPase"/>
</dbReference>
<comment type="caution">
    <text evidence="3">The sequence shown here is derived from an EMBL/GenBank/DDBJ whole genome shotgun (WGS) entry which is preliminary data.</text>
</comment>
<keyword evidence="4" id="KW-1185">Reference proteome</keyword>
<dbReference type="SUPFAM" id="SSF52540">
    <property type="entry name" value="P-loop containing nucleoside triphosphate hydrolases"/>
    <property type="match status" value="1"/>
</dbReference>
<gene>
    <name evidence="3" type="ORF">BJ554DRAFT_3919</name>
</gene>
<sequence length="161" mass="17110">MPGLPASQASLDKAKNWVKELHRQANPNIVIALAGNKLDLVGGEGRAAAEDEGAAAEGEDAEEDSPAPPGSPSANARQVPTEEARAYADEAGLIFFETSAKDGTNVVEIFTEIGACNFLSRGIYGRIAPPSPVPRYAAAEFQLYSPFFLRNTLRHSQEDPA</sequence>
<evidence type="ECO:0000256" key="1">
    <source>
        <dbReference type="ARBA" id="ARBA00022741"/>
    </source>
</evidence>
<dbReference type="GO" id="GO:0005525">
    <property type="term" value="F:GTP binding"/>
    <property type="evidence" value="ECO:0007669"/>
    <property type="project" value="InterPro"/>
</dbReference>
<organism evidence="3 4">
    <name type="scientific">Olpidium bornovanus</name>
    <dbReference type="NCBI Taxonomy" id="278681"/>
    <lineage>
        <taxon>Eukaryota</taxon>
        <taxon>Fungi</taxon>
        <taxon>Fungi incertae sedis</taxon>
        <taxon>Olpidiomycota</taxon>
        <taxon>Olpidiomycotina</taxon>
        <taxon>Olpidiomycetes</taxon>
        <taxon>Olpidiales</taxon>
        <taxon>Olpidiaceae</taxon>
        <taxon>Olpidium</taxon>
    </lineage>
</organism>
<dbReference type="PRINTS" id="PR00449">
    <property type="entry name" value="RASTRNSFRMNG"/>
</dbReference>
<dbReference type="AlphaFoldDB" id="A0A8H7ZNW1"/>
<name>A0A8H7ZNW1_9FUNG</name>
<dbReference type="Pfam" id="PF00071">
    <property type="entry name" value="Ras"/>
    <property type="match status" value="1"/>
</dbReference>
<feature type="compositionally biased region" description="Acidic residues" evidence="2">
    <location>
        <begin position="50"/>
        <end position="65"/>
    </location>
</feature>
<evidence type="ECO:0000256" key="2">
    <source>
        <dbReference type="SAM" id="MobiDB-lite"/>
    </source>
</evidence>
<feature type="region of interest" description="Disordered" evidence="2">
    <location>
        <begin position="44"/>
        <end position="82"/>
    </location>
</feature>
<protein>
    <submittedName>
        <fullName evidence="3">Ras family-domain-containing protein</fullName>
    </submittedName>
</protein>
<reference evidence="3 4" key="1">
    <citation type="journal article" name="Sci. Rep.">
        <title>Genome-scale phylogenetic analyses confirm Olpidium as the closest living zoosporic fungus to the non-flagellated, terrestrial fungi.</title>
        <authorList>
            <person name="Chang Y."/>
            <person name="Rochon D."/>
            <person name="Sekimoto S."/>
            <person name="Wang Y."/>
            <person name="Chovatia M."/>
            <person name="Sandor L."/>
            <person name="Salamov A."/>
            <person name="Grigoriev I.V."/>
            <person name="Stajich J.E."/>
            <person name="Spatafora J.W."/>
        </authorList>
    </citation>
    <scope>NUCLEOTIDE SEQUENCE [LARGE SCALE GENOMIC DNA]</scope>
    <source>
        <strain evidence="3">S191</strain>
    </source>
</reference>
<evidence type="ECO:0000313" key="3">
    <source>
        <dbReference type="EMBL" id="KAG5456362.1"/>
    </source>
</evidence>
<keyword evidence="1" id="KW-0547">Nucleotide-binding</keyword>
<accession>A0A8H7ZNW1</accession>